<evidence type="ECO:0000313" key="10">
    <source>
        <dbReference type="Proteomes" id="UP000009320"/>
    </source>
</evidence>
<dbReference type="Pfam" id="PF11967">
    <property type="entry name" value="RecO_N"/>
    <property type="match status" value="1"/>
</dbReference>
<comment type="similarity">
    <text evidence="1 7">Belongs to the RecO family.</text>
</comment>
<evidence type="ECO:0000256" key="1">
    <source>
        <dbReference type="ARBA" id="ARBA00007452"/>
    </source>
</evidence>
<dbReference type="GO" id="GO:0043590">
    <property type="term" value="C:bacterial nucleoid"/>
    <property type="evidence" value="ECO:0007669"/>
    <property type="project" value="TreeGrafter"/>
</dbReference>
<evidence type="ECO:0000256" key="2">
    <source>
        <dbReference type="ARBA" id="ARBA00021310"/>
    </source>
</evidence>
<dbReference type="InterPro" id="IPR042242">
    <property type="entry name" value="RecO_C"/>
</dbReference>
<dbReference type="Pfam" id="PF02565">
    <property type="entry name" value="RecO_C"/>
    <property type="match status" value="1"/>
</dbReference>
<dbReference type="InterPro" id="IPR037278">
    <property type="entry name" value="ARFGAP/RecO"/>
</dbReference>
<dbReference type="GeneID" id="82847788"/>
<proteinExistence type="inferred from homology"/>
<keyword evidence="10" id="KW-1185">Reference proteome</keyword>
<dbReference type="GO" id="GO:0006310">
    <property type="term" value="P:DNA recombination"/>
    <property type="evidence" value="ECO:0007669"/>
    <property type="project" value="UniProtKB-UniRule"/>
</dbReference>
<dbReference type="EMBL" id="CAKE01000028">
    <property type="protein sequence ID" value="CCI82582.1"/>
    <property type="molecule type" value="Genomic_DNA"/>
</dbReference>
<dbReference type="Gene3D" id="1.20.1440.120">
    <property type="entry name" value="Recombination protein O, C-terminal domain"/>
    <property type="match status" value="1"/>
</dbReference>
<name>I7L7E1_9LACO</name>
<sequence>MSRELIDVNGIIFKRKRYKEADVLSKVLTKENGIFTLDVRGALRPKSKLGAATLNFSYGIYTVNTSLRGISGLRTFKNVQQFEKIYLDITKQAYASYILDLVDHAFEEYQEISDVYGLVFTALTKINSGFDEEIIKQMIELKMLKYFGVAPKLDSCLVCHKTQGIFDFSLEKGGIVCSDHFNQVPERMHLNPKTVSLIRTLALIDIDRLGKININPTLKNSSKKVIDRMYTRYLDLNLKSKKFLDELKLF</sequence>
<dbReference type="Proteomes" id="UP000009320">
    <property type="component" value="Unassembled WGS sequence"/>
</dbReference>
<comment type="function">
    <text evidence="7">Involved in DNA repair and RecF pathway recombination.</text>
</comment>
<evidence type="ECO:0000313" key="9">
    <source>
        <dbReference type="EMBL" id="CCI82582.1"/>
    </source>
</evidence>
<dbReference type="Gene3D" id="2.40.50.140">
    <property type="entry name" value="Nucleic acid-binding proteins"/>
    <property type="match status" value="1"/>
</dbReference>
<keyword evidence="5 7" id="KW-0234">DNA repair</keyword>
<evidence type="ECO:0000259" key="8">
    <source>
        <dbReference type="Pfam" id="PF11967"/>
    </source>
</evidence>
<feature type="domain" description="DNA replication/recombination mediator RecO N-terminal" evidence="8">
    <location>
        <begin position="6"/>
        <end position="79"/>
    </location>
</feature>
<dbReference type="NCBIfam" id="TIGR00613">
    <property type="entry name" value="reco"/>
    <property type="match status" value="1"/>
</dbReference>
<evidence type="ECO:0000256" key="7">
    <source>
        <dbReference type="HAMAP-Rule" id="MF_00201"/>
    </source>
</evidence>
<dbReference type="SUPFAM" id="SSF57863">
    <property type="entry name" value="ArfGap/RecO-like zinc finger"/>
    <property type="match status" value="1"/>
</dbReference>
<dbReference type="PANTHER" id="PTHR33991:SF1">
    <property type="entry name" value="DNA REPAIR PROTEIN RECO"/>
    <property type="match status" value="1"/>
</dbReference>
<keyword evidence="4 7" id="KW-0233">DNA recombination</keyword>
<dbReference type="PATRIC" id="fig|1423758.3.peg.1625"/>
<protein>
    <recommendedName>
        <fullName evidence="2 7">DNA repair protein RecO</fullName>
    </recommendedName>
    <alternativeName>
        <fullName evidence="6 7">Recombination protein O</fullName>
    </alternativeName>
</protein>
<keyword evidence="3 7" id="KW-0227">DNA damage</keyword>
<dbReference type="SUPFAM" id="SSF50249">
    <property type="entry name" value="Nucleic acid-binding proteins"/>
    <property type="match status" value="1"/>
</dbReference>
<evidence type="ECO:0000256" key="5">
    <source>
        <dbReference type="ARBA" id="ARBA00023204"/>
    </source>
</evidence>
<evidence type="ECO:0000256" key="3">
    <source>
        <dbReference type="ARBA" id="ARBA00022763"/>
    </source>
</evidence>
<gene>
    <name evidence="7" type="primary">recO</name>
    <name evidence="9" type="ORF">BN55_05640</name>
</gene>
<comment type="caution">
    <text evidence="9">The sequence shown here is derived from an EMBL/GenBank/DDBJ whole genome shotgun (WGS) entry which is preliminary data.</text>
</comment>
<dbReference type="STRING" id="1423758.FC41_GL001595"/>
<dbReference type="InterPro" id="IPR003717">
    <property type="entry name" value="RecO"/>
</dbReference>
<dbReference type="RefSeq" id="WP_008471708.1">
    <property type="nucleotide sequence ID" value="NZ_AYZP01000005.1"/>
</dbReference>
<reference evidence="9 10" key="1">
    <citation type="submission" date="2012-06" db="EMBL/GenBank/DDBJ databases">
        <title>Draft Genome Sequence of Lactobacillus hominis Strain CRBIP 24.179T, isolated from human intestine.</title>
        <authorList>
            <person name="Cousin S."/>
            <person name="Ma L."/>
            <person name="Bizet C."/>
            <person name="Loux V."/>
            <person name="Bouchier C."/>
            <person name="Clermont D."/>
            <person name="Creno S."/>
        </authorList>
    </citation>
    <scope>NUCLEOTIDE SEQUENCE [LARGE SCALE GENOMIC DNA]</scope>
    <source>
        <strain evidence="10">CRBIP 24.179T</strain>
    </source>
</reference>
<accession>I7L7E1</accession>
<dbReference type="eggNOG" id="COG1381">
    <property type="taxonomic scope" value="Bacteria"/>
</dbReference>
<dbReference type="GO" id="GO:0006302">
    <property type="term" value="P:double-strand break repair"/>
    <property type="evidence" value="ECO:0007669"/>
    <property type="project" value="TreeGrafter"/>
</dbReference>
<dbReference type="PANTHER" id="PTHR33991">
    <property type="entry name" value="DNA REPAIR PROTEIN RECO"/>
    <property type="match status" value="1"/>
</dbReference>
<dbReference type="OrthoDB" id="9797083at2"/>
<organism evidence="9 10">
    <name type="scientific">Lactobacillus hominis DSM 23910 = CRBIP 24.179</name>
    <dbReference type="NCBI Taxonomy" id="1423758"/>
    <lineage>
        <taxon>Bacteria</taxon>
        <taxon>Bacillati</taxon>
        <taxon>Bacillota</taxon>
        <taxon>Bacilli</taxon>
        <taxon>Lactobacillales</taxon>
        <taxon>Lactobacillaceae</taxon>
        <taxon>Lactobacillus</taxon>
    </lineage>
</organism>
<dbReference type="AlphaFoldDB" id="I7L7E1"/>
<evidence type="ECO:0000256" key="4">
    <source>
        <dbReference type="ARBA" id="ARBA00023172"/>
    </source>
</evidence>
<evidence type="ECO:0000256" key="6">
    <source>
        <dbReference type="ARBA" id="ARBA00033409"/>
    </source>
</evidence>
<dbReference type="InterPro" id="IPR022572">
    <property type="entry name" value="DNA_rep/recomb_RecO_N"/>
</dbReference>
<dbReference type="HAMAP" id="MF_00201">
    <property type="entry name" value="RecO"/>
    <property type="match status" value="1"/>
</dbReference>
<dbReference type="InterPro" id="IPR012340">
    <property type="entry name" value="NA-bd_OB-fold"/>
</dbReference>